<dbReference type="Pfam" id="PF02518">
    <property type="entry name" value="HATPase_c"/>
    <property type="match status" value="1"/>
</dbReference>
<evidence type="ECO:0000256" key="14">
    <source>
        <dbReference type="SAM" id="MobiDB-lite"/>
    </source>
</evidence>
<dbReference type="SUPFAM" id="SSF103190">
    <property type="entry name" value="Sensory domain-like"/>
    <property type="match status" value="1"/>
</dbReference>
<dbReference type="SUPFAM" id="SSF55890">
    <property type="entry name" value="Sporulation response regulatory protein Spo0B"/>
    <property type="match status" value="1"/>
</dbReference>
<keyword evidence="6" id="KW-0808">Transferase</keyword>
<evidence type="ECO:0000256" key="9">
    <source>
        <dbReference type="ARBA" id="ARBA00022777"/>
    </source>
</evidence>
<evidence type="ECO:0000256" key="12">
    <source>
        <dbReference type="ARBA" id="ARBA00023012"/>
    </source>
</evidence>
<dbReference type="Gene3D" id="3.30.565.10">
    <property type="entry name" value="Histidine kinase-like ATPase, C-terminal domain"/>
    <property type="match status" value="1"/>
</dbReference>
<dbReference type="SUPFAM" id="SSF55785">
    <property type="entry name" value="PYP-like sensor domain (PAS domain)"/>
    <property type="match status" value="1"/>
</dbReference>
<keyword evidence="13 15" id="KW-0472">Membrane</keyword>
<dbReference type="GO" id="GO:0005524">
    <property type="term" value="F:ATP binding"/>
    <property type="evidence" value="ECO:0007669"/>
    <property type="project" value="UniProtKB-KW"/>
</dbReference>
<sequence>MRRPRWAMPGRWSLARQLLVLQAAIVGLLVAAGAILAYLDSGRAADDTARQTVTALASSIADSQNVQAALATPQPSRLLQPYAERVRHDTGVDFITIMTPAGIRYTHPNPSRIGGTFVGNTAPAVAGRTFSETYTGTLGPSVRAVAPVFGEDGRVVALVSVGITIRAISAELRQRLISLAVVAAVVLAVGMAGSYLVSARLRRQTRGVAPDELRQMFDYYEAILHAVREGLLILDRTGRVVLCNDAARDLLDLTPHPANPTAPASATPAKRRATAPATKAPTNPTEGPVKKSGALRGTKTAAEPGVEPAERRDVPYGTGAAANPGGEPVERRGVVRGADSVAKGRVGGRSERVEGRTRGVVAAGDVQGRLVTELGLPEELVATLMSAEPRSDEIHVGDTRVLVVNTSPVRSRDRAMGNVVTLRDHTELQGLTGELDTVRGFAESLRSQAHEAANRLHTVVSLVELGRPEQAVEFATAELETAQRLTDRVVGSVTEPVLAALLLGKSAEAGERGVELVIAEDAVIEAVIEPRDLVTILGNLIDNAVDAAIEGAVHRPPRVVVAAREEEGELVLEVSDSGPGVDPSAVPAMFRRGWTTKSSGGPVGHGLGLALVGQAVRRHGGEVAVGAGRESGAVFTVRLPGDKR</sequence>
<keyword evidence="11 15" id="KW-1133">Transmembrane helix</keyword>
<evidence type="ECO:0000256" key="6">
    <source>
        <dbReference type="ARBA" id="ARBA00022679"/>
    </source>
</evidence>
<dbReference type="eggNOG" id="COG3290">
    <property type="taxonomic scope" value="Bacteria"/>
</dbReference>
<evidence type="ECO:0000256" key="7">
    <source>
        <dbReference type="ARBA" id="ARBA00022692"/>
    </source>
</evidence>
<evidence type="ECO:0000256" key="13">
    <source>
        <dbReference type="ARBA" id="ARBA00023136"/>
    </source>
</evidence>
<keyword evidence="18" id="KW-1185">Reference proteome</keyword>
<dbReference type="SMART" id="SM00387">
    <property type="entry name" value="HATPase_c"/>
    <property type="match status" value="1"/>
</dbReference>
<name>A0A1I5QB25_9ACTN</name>
<dbReference type="InterPro" id="IPR004358">
    <property type="entry name" value="Sig_transdc_His_kin-like_C"/>
</dbReference>
<evidence type="ECO:0000256" key="8">
    <source>
        <dbReference type="ARBA" id="ARBA00022741"/>
    </source>
</evidence>
<dbReference type="Proteomes" id="UP000183413">
    <property type="component" value="Unassembled WGS sequence"/>
</dbReference>
<dbReference type="PANTHER" id="PTHR43547:SF10">
    <property type="entry name" value="SENSOR HISTIDINE KINASE DCUS"/>
    <property type="match status" value="1"/>
</dbReference>
<dbReference type="AlphaFoldDB" id="A0A1I5QB25"/>
<accession>A0A1I5QB25</accession>
<feature type="transmembrane region" description="Helical" evidence="15">
    <location>
        <begin position="176"/>
        <end position="197"/>
    </location>
</feature>
<dbReference type="Gene3D" id="3.30.450.20">
    <property type="entry name" value="PAS domain"/>
    <property type="match status" value="2"/>
</dbReference>
<dbReference type="Pfam" id="PF17203">
    <property type="entry name" value="sCache_3_2"/>
    <property type="match status" value="1"/>
</dbReference>
<evidence type="ECO:0000256" key="4">
    <source>
        <dbReference type="ARBA" id="ARBA00022475"/>
    </source>
</evidence>
<gene>
    <name evidence="17" type="ORF">SAMN04489713_11466</name>
</gene>
<keyword evidence="10" id="KW-0067">ATP-binding</keyword>
<evidence type="ECO:0000256" key="15">
    <source>
        <dbReference type="SAM" id="Phobius"/>
    </source>
</evidence>
<keyword evidence="4" id="KW-1003">Cell membrane</keyword>
<keyword evidence="7 15" id="KW-0812">Transmembrane</keyword>
<dbReference type="InterPro" id="IPR033463">
    <property type="entry name" value="sCache_3"/>
</dbReference>
<dbReference type="InterPro" id="IPR005467">
    <property type="entry name" value="His_kinase_dom"/>
</dbReference>
<evidence type="ECO:0000259" key="16">
    <source>
        <dbReference type="PROSITE" id="PS50109"/>
    </source>
</evidence>
<comment type="catalytic activity">
    <reaction evidence="1">
        <text>ATP + protein L-histidine = ADP + protein N-phospho-L-histidine.</text>
        <dbReference type="EC" id="2.7.13.3"/>
    </reaction>
</comment>
<dbReference type="PROSITE" id="PS50109">
    <property type="entry name" value="HIS_KIN"/>
    <property type="match status" value="1"/>
</dbReference>
<dbReference type="Pfam" id="PF13188">
    <property type="entry name" value="PAS_8"/>
    <property type="match status" value="1"/>
</dbReference>
<evidence type="ECO:0000256" key="10">
    <source>
        <dbReference type="ARBA" id="ARBA00022840"/>
    </source>
</evidence>
<dbReference type="PANTHER" id="PTHR43547">
    <property type="entry name" value="TWO-COMPONENT HISTIDINE KINASE"/>
    <property type="match status" value="1"/>
</dbReference>
<dbReference type="RefSeq" id="WP_218163817.1">
    <property type="nucleotide sequence ID" value="NZ_FOVH01000014.1"/>
</dbReference>
<feature type="domain" description="Histidine kinase" evidence="16">
    <location>
        <begin position="419"/>
        <end position="643"/>
    </location>
</feature>
<dbReference type="SMART" id="SM00091">
    <property type="entry name" value="PAS"/>
    <property type="match status" value="1"/>
</dbReference>
<dbReference type="InterPro" id="IPR003594">
    <property type="entry name" value="HATPase_dom"/>
</dbReference>
<keyword evidence="5" id="KW-0597">Phosphoprotein</keyword>
<proteinExistence type="predicted"/>
<evidence type="ECO:0000313" key="18">
    <source>
        <dbReference type="Proteomes" id="UP000183413"/>
    </source>
</evidence>
<dbReference type="InterPro" id="IPR029151">
    <property type="entry name" value="Sensor-like_sf"/>
</dbReference>
<dbReference type="InParanoid" id="A0A1I5QB25"/>
<organism evidence="17 18">
    <name type="scientific">Actinomadura madurae</name>
    <dbReference type="NCBI Taxonomy" id="1993"/>
    <lineage>
        <taxon>Bacteria</taxon>
        <taxon>Bacillati</taxon>
        <taxon>Actinomycetota</taxon>
        <taxon>Actinomycetes</taxon>
        <taxon>Streptosporangiales</taxon>
        <taxon>Thermomonosporaceae</taxon>
        <taxon>Actinomadura</taxon>
    </lineage>
</organism>
<dbReference type="STRING" id="1993.SAMN04489713_11466"/>
<evidence type="ECO:0000256" key="1">
    <source>
        <dbReference type="ARBA" id="ARBA00000085"/>
    </source>
</evidence>
<dbReference type="InterPro" id="IPR035965">
    <property type="entry name" value="PAS-like_dom_sf"/>
</dbReference>
<reference evidence="17 18" key="1">
    <citation type="submission" date="2016-10" db="EMBL/GenBank/DDBJ databases">
        <authorList>
            <person name="de Groot N.N."/>
        </authorList>
    </citation>
    <scope>NUCLEOTIDE SEQUENCE [LARGE SCALE GENOMIC DNA]</scope>
    <source>
        <strain evidence="17 18">DSM 43067</strain>
    </source>
</reference>
<evidence type="ECO:0000256" key="2">
    <source>
        <dbReference type="ARBA" id="ARBA00004651"/>
    </source>
</evidence>
<dbReference type="SUPFAM" id="SSF55874">
    <property type="entry name" value="ATPase domain of HSP90 chaperone/DNA topoisomerase II/histidine kinase"/>
    <property type="match status" value="1"/>
</dbReference>
<keyword evidence="9" id="KW-0418">Kinase</keyword>
<comment type="subcellular location">
    <subcellularLocation>
        <location evidence="2">Cell membrane</location>
        <topology evidence="2">Multi-pass membrane protein</topology>
    </subcellularLocation>
</comment>
<dbReference type="InterPro" id="IPR000014">
    <property type="entry name" value="PAS"/>
</dbReference>
<evidence type="ECO:0000313" key="17">
    <source>
        <dbReference type="EMBL" id="SFP43498.1"/>
    </source>
</evidence>
<dbReference type="InterPro" id="IPR036890">
    <property type="entry name" value="HATPase_C_sf"/>
</dbReference>
<evidence type="ECO:0000256" key="3">
    <source>
        <dbReference type="ARBA" id="ARBA00012438"/>
    </source>
</evidence>
<keyword evidence="8" id="KW-0547">Nucleotide-binding</keyword>
<feature type="compositionally biased region" description="Low complexity" evidence="14">
    <location>
        <begin position="254"/>
        <end position="285"/>
    </location>
</feature>
<dbReference type="PRINTS" id="PR00344">
    <property type="entry name" value="BCTRLSENSOR"/>
</dbReference>
<dbReference type="CDD" id="cd00130">
    <property type="entry name" value="PAS"/>
    <property type="match status" value="1"/>
</dbReference>
<evidence type="ECO:0000256" key="11">
    <source>
        <dbReference type="ARBA" id="ARBA00022989"/>
    </source>
</evidence>
<dbReference type="InterPro" id="IPR016120">
    <property type="entry name" value="Sig_transdc_His_kin_SpoOB"/>
</dbReference>
<protein>
    <recommendedName>
        <fullName evidence="3">histidine kinase</fullName>
        <ecNumber evidence="3">2.7.13.3</ecNumber>
    </recommendedName>
</protein>
<feature type="region of interest" description="Disordered" evidence="14">
    <location>
        <begin position="252"/>
        <end position="351"/>
    </location>
</feature>
<keyword evidence="12" id="KW-0902">Two-component regulatory system</keyword>
<evidence type="ECO:0000256" key="5">
    <source>
        <dbReference type="ARBA" id="ARBA00022553"/>
    </source>
</evidence>
<dbReference type="EMBL" id="FOVH01000014">
    <property type="protein sequence ID" value="SFP43498.1"/>
    <property type="molecule type" value="Genomic_DNA"/>
</dbReference>
<dbReference type="EC" id="2.7.13.3" evidence="3"/>
<dbReference type="GO" id="GO:0000155">
    <property type="term" value="F:phosphorelay sensor kinase activity"/>
    <property type="evidence" value="ECO:0007669"/>
    <property type="project" value="InterPro"/>
</dbReference>
<dbReference type="GO" id="GO:0005886">
    <property type="term" value="C:plasma membrane"/>
    <property type="evidence" value="ECO:0007669"/>
    <property type="project" value="UniProtKB-SubCell"/>
</dbReference>